<dbReference type="Gene3D" id="1.20.1250.20">
    <property type="entry name" value="MFS general substrate transporter like domains"/>
    <property type="match status" value="1"/>
</dbReference>
<evidence type="ECO:0000259" key="9">
    <source>
        <dbReference type="PROSITE" id="PS50850"/>
    </source>
</evidence>
<comment type="subcellular location">
    <subcellularLocation>
        <location evidence="2">Membrane</location>
        <topology evidence="2">Multi-pass membrane protein</topology>
    </subcellularLocation>
</comment>
<comment type="function">
    <text evidence="1">Resistance to tetracycline by an active tetracycline efflux. This is an energy-dependent process that decreases the accumulation of the antibiotic in whole cells. This protein functions as a metal-tetracycline/H(+) antiporter.</text>
</comment>
<dbReference type="InterPro" id="IPR011701">
    <property type="entry name" value="MFS"/>
</dbReference>
<evidence type="ECO:0000256" key="3">
    <source>
        <dbReference type="ARBA" id="ARBA00007520"/>
    </source>
</evidence>
<evidence type="ECO:0000256" key="7">
    <source>
        <dbReference type="ARBA" id="ARBA00023136"/>
    </source>
</evidence>
<evidence type="ECO:0000256" key="5">
    <source>
        <dbReference type="ARBA" id="ARBA00022692"/>
    </source>
</evidence>
<evidence type="ECO:0000313" key="11">
    <source>
        <dbReference type="Proteomes" id="UP000238375"/>
    </source>
</evidence>
<feature type="transmembrane region" description="Helical" evidence="8">
    <location>
        <begin position="351"/>
        <end position="372"/>
    </location>
</feature>
<comment type="caution">
    <text evidence="10">The sequence shown here is derived from an EMBL/GenBank/DDBJ whole genome shotgun (WGS) entry which is preliminary data.</text>
</comment>
<name>A0A2T0TI59_9BACT</name>
<dbReference type="InterPro" id="IPR005829">
    <property type="entry name" value="Sugar_transporter_CS"/>
</dbReference>
<feature type="domain" description="Major facilitator superfamily (MFS) profile" evidence="9">
    <location>
        <begin position="6"/>
        <end position="404"/>
    </location>
</feature>
<gene>
    <name evidence="10" type="ORF">CLV58_10247</name>
</gene>
<evidence type="ECO:0000256" key="4">
    <source>
        <dbReference type="ARBA" id="ARBA00022448"/>
    </source>
</evidence>
<evidence type="ECO:0000256" key="2">
    <source>
        <dbReference type="ARBA" id="ARBA00004141"/>
    </source>
</evidence>
<dbReference type="RefSeq" id="WP_106136167.1">
    <property type="nucleotide sequence ID" value="NZ_PVTE01000002.1"/>
</dbReference>
<dbReference type="PANTHER" id="PTHR23504:SF15">
    <property type="entry name" value="MAJOR FACILITATOR SUPERFAMILY (MFS) PROFILE DOMAIN-CONTAINING PROTEIN"/>
    <property type="match status" value="1"/>
</dbReference>
<dbReference type="InterPro" id="IPR020846">
    <property type="entry name" value="MFS_dom"/>
</dbReference>
<proteinExistence type="inferred from homology"/>
<keyword evidence="5 8" id="KW-0812">Transmembrane</keyword>
<comment type="similarity">
    <text evidence="3">Belongs to the major facilitator superfamily. TCR/Tet family.</text>
</comment>
<feature type="transmembrane region" description="Helical" evidence="8">
    <location>
        <begin position="378"/>
        <end position="397"/>
    </location>
</feature>
<evidence type="ECO:0000256" key="1">
    <source>
        <dbReference type="ARBA" id="ARBA00003279"/>
    </source>
</evidence>
<feature type="transmembrane region" description="Helical" evidence="8">
    <location>
        <begin position="292"/>
        <end position="310"/>
    </location>
</feature>
<feature type="transmembrane region" description="Helical" evidence="8">
    <location>
        <begin position="316"/>
        <end position="339"/>
    </location>
</feature>
<keyword evidence="6 8" id="KW-1133">Transmembrane helix</keyword>
<keyword evidence="7 8" id="KW-0472">Membrane</keyword>
<evidence type="ECO:0000256" key="6">
    <source>
        <dbReference type="ARBA" id="ARBA00022989"/>
    </source>
</evidence>
<dbReference type="GO" id="GO:0016020">
    <property type="term" value="C:membrane"/>
    <property type="evidence" value="ECO:0007669"/>
    <property type="project" value="UniProtKB-SubCell"/>
</dbReference>
<protein>
    <submittedName>
        <fullName evidence="10">DHA1 family tetracycline resistance protein-like MFS transporter</fullName>
    </submittedName>
</protein>
<dbReference type="PROSITE" id="PS00216">
    <property type="entry name" value="SUGAR_TRANSPORT_1"/>
    <property type="match status" value="1"/>
</dbReference>
<dbReference type="GO" id="GO:0022857">
    <property type="term" value="F:transmembrane transporter activity"/>
    <property type="evidence" value="ECO:0007669"/>
    <property type="project" value="InterPro"/>
</dbReference>
<dbReference type="AlphaFoldDB" id="A0A2T0TI59"/>
<reference evidence="10 11" key="1">
    <citation type="submission" date="2018-03" db="EMBL/GenBank/DDBJ databases">
        <title>Genomic Encyclopedia of Archaeal and Bacterial Type Strains, Phase II (KMG-II): from individual species to whole genera.</title>
        <authorList>
            <person name="Goeker M."/>
        </authorList>
    </citation>
    <scope>NUCLEOTIDE SEQUENCE [LARGE SCALE GENOMIC DNA]</scope>
    <source>
        <strain evidence="10 11">DSM 28354</strain>
    </source>
</reference>
<dbReference type="SUPFAM" id="SSF103473">
    <property type="entry name" value="MFS general substrate transporter"/>
    <property type="match status" value="1"/>
</dbReference>
<dbReference type="OrthoDB" id="9793283at2"/>
<accession>A0A2T0TI59</accession>
<feature type="transmembrane region" description="Helical" evidence="8">
    <location>
        <begin position="7"/>
        <end position="28"/>
    </location>
</feature>
<feature type="transmembrane region" description="Helical" evidence="8">
    <location>
        <begin position="164"/>
        <end position="183"/>
    </location>
</feature>
<evidence type="ECO:0000313" key="10">
    <source>
        <dbReference type="EMBL" id="PRY45299.1"/>
    </source>
</evidence>
<dbReference type="PRINTS" id="PR01035">
    <property type="entry name" value="TCRTETA"/>
</dbReference>
<dbReference type="InterPro" id="IPR001958">
    <property type="entry name" value="Tet-R_TetA/multi-R_MdtG-like"/>
</dbReference>
<feature type="transmembrane region" description="Helical" evidence="8">
    <location>
        <begin position="260"/>
        <end position="280"/>
    </location>
</feature>
<sequence>MVKNRQLLLIYALVLIDVVVGAAISPVMPQFVAGRSHPELWLSGATALFLGLQLFSGPLLGKLADAVGRRPILIVSSVGTALANLLLLPVKAGLLLVNRVSDGLTNGMFATVRSAITDVSPKENLVKNLGIQGTIVSLGNVLGPMVAGGLLTIFTIPEKEQTNYIIYIALGLSVLNIGTSLLIGETCPKKEELDRSKLKQTIFESINPVALWRQLVEKEAERPGLQTLVLTRTVLALTQGYYTYFVTYLALGPLQFGTKAISYFFIYYGGFSVITSFVFYRFLTDRLNQTKTVLWFAILGVPVLIGYSLVGTSTLVLYGLVAIDCLSIGLISGIVEGLIAERTEEADRGTLFGLVQGMQGFASLVTTLLFGALSALDLRLPFIWFSITMAVVIWLAYRTHRDKPALFTKD</sequence>
<organism evidence="10 11">
    <name type="scientific">Spirosoma oryzae</name>
    <dbReference type="NCBI Taxonomy" id="1469603"/>
    <lineage>
        <taxon>Bacteria</taxon>
        <taxon>Pseudomonadati</taxon>
        <taxon>Bacteroidota</taxon>
        <taxon>Cytophagia</taxon>
        <taxon>Cytophagales</taxon>
        <taxon>Cytophagaceae</taxon>
        <taxon>Spirosoma</taxon>
    </lineage>
</organism>
<dbReference type="PANTHER" id="PTHR23504">
    <property type="entry name" value="MAJOR FACILITATOR SUPERFAMILY DOMAIN-CONTAINING PROTEIN 10"/>
    <property type="match status" value="1"/>
</dbReference>
<dbReference type="Pfam" id="PF07690">
    <property type="entry name" value="MFS_1"/>
    <property type="match status" value="1"/>
</dbReference>
<dbReference type="InterPro" id="IPR036259">
    <property type="entry name" value="MFS_trans_sf"/>
</dbReference>
<feature type="transmembrane region" description="Helical" evidence="8">
    <location>
        <begin position="40"/>
        <end position="60"/>
    </location>
</feature>
<keyword evidence="11" id="KW-1185">Reference proteome</keyword>
<keyword evidence="4" id="KW-0813">Transport</keyword>
<dbReference type="Proteomes" id="UP000238375">
    <property type="component" value="Unassembled WGS sequence"/>
</dbReference>
<evidence type="ECO:0000256" key="8">
    <source>
        <dbReference type="SAM" id="Phobius"/>
    </source>
</evidence>
<feature type="transmembrane region" description="Helical" evidence="8">
    <location>
        <begin position="129"/>
        <end position="152"/>
    </location>
</feature>
<dbReference type="EMBL" id="PVTE01000002">
    <property type="protein sequence ID" value="PRY45299.1"/>
    <property type="molecule type" value="Genomic_DNA"/>
</dbReference>
<dbReference type="PROSITE" id="PS50850">
    <property type="entry name" value="MFS"/>
    <property type="match status" value="1"/>
</dbReference>